<keyword evidence="2" id="KW-1185">Reference proteome</keyword>
<name>A0ABV8QB43_9MICO</name>
<proteinExistence type="predicted"/>
<evidence type="ECO:0000313" key="2">
    <source>
        <dbReference type="Proteomes" id="UP001595900"/>
    </source>
</evidence>
<dbReference type="EMBL" id="JBHSCN010000006">
    <property type="protein sequence ID" value="MFC4244745.1"/>
    <property type="molecule type" value="Genomic_DNA"/>
</dbReference>
<sequence length="94" mass="10254">MPVAGDKRAAGRGASPYQRIRHALGYLESAVALHHSSPHLAVDMLEQAVTQLVKARNQLVDVPIAPPGVPFAAETVQSAPLFYDKPWFPARRSR</sequence>
<protein>
    <submittedName>
        <fullName evidence="1">Uncharacterized protein</fullName>
    </submittedName>
</protein>
<evidence type="ECO:0000313" key="1">
    <source>
        <dbReference type="EMBL" id="MFC4244745.1"/>
    </source>
</evidence>
<dbReference type="Proteomes" id="UP001595900">
    <property type="component" value="Unassembled WGS sequence"/>
</dbReference>
<gene>
    <name evidence="1" type="ORF">ACFOYW_15330</name>
</gene>
<accession>A0ABV8QB43</accession>
<reference evidence="2" key="1">
    <citation type="journal article" date="2019" name="Int. J. Syst. Evol. Microbiol.">
        <title>The Global Catalogue of Microorganisms (GCM) 10K type strain sequencing project: providing services to taxonomists for standard genome sequencing and annotation.</title>
        <authorList>
            <consortium name="The Broad Institute Genomics Platform"/>
            <consortium name="The Broad Institute Genome Sequencing Center for Infectious Disease"/>
            <person name="Wu L."/>
            <person name="Ma J."/>
        </authorList>
    </citation>
    <scope>NUCLEOTIDE SEQUENCE [LARGE SCALE GENOMIC DNA]</scope>
    <source>
        <strain evidence="2">CGMCC 1.10363</strain>
    </source>
</reference>
<comment type="caution">
    <text evidence="1">The sequence shown here is derived from an EMBL/GenBank/DDBJ whole genome shotgun (WGS) entry which is preliminary data.</text>
</comment>
<organism evidence="1 2">
    <name type="scientific">Gryllotalpicola reticulitermitis</name>
    <dbReference type="NCBI Taxonomy" id="1184153"/>
    <lineage>
        <taxon>Bacteria</taxon>
        <taxon>Bacillati</taxon>
        <taxon>Actinomycetota</taxon>
        <taxon>Actinomycetes</taxon>
        <taxon>Micrococcales</taxon>
        <taxon>Microbacteriaceae</taxon>
        <taxon>Gryllotalpicola</taxon>
    </lineage>
</organism>
<dbReference type="RefSeq" id="WP_390230771.1">
    <property type="nucleotide sequence ID" value="NZ_JBHSCN010000006.1"/>
</dbReference>